<dbReference type="InterPro" id="IPR004447">
    <property type="entry name" value="Peptidase_S41A"/>
</dbReference>
<proteinExistence type="inferred from homology"/>
<dbReference type="FunFam" id="3.90.226.10:FF:000090">
    <property type="entry name" value="Tail-specific protease"/>
    <property type="match status" value="1"/>
</dbReference>
<dbReference type="InterPro" id="IPR001478">
    <property type="entry name" value="PDZ"/>
</dbReference>
<feature type="domain" description="PDZ" evidence="8">
    <location>
        <begin position="269"/>
        <end position="343"/>
    </location>
</feature>
<name>A0A345H9T7_9FLAO</name>
<evidence type="ECO:0000256" key="6">
    <source>
        <dbReference type="SAM" id="MobiDB-lite"/>
    </source>
</evidence>
<dbReference type="EMBL" id="CP031188">
    <property type="protein sequence ID" value="AXG73347.1"/>
    <property type="molecule type" value="Genomic_DNA"/>
</dbReference>
<keyword evidence="4 5" id="KW-0720">Serine protease</keyword>
<evidence type="ECO:0000259" key="8">
    <source>
        <dbReference type="PROSITE" id="PS50106"/>
    </source>
</evidence>
<dbReference type="SUPFAM" id="SSF50156">
    <property type="entry name" value="PDZ domain-like"/>
    <property type="match status" value="1"/>
</dbReference>
<dbReference type="OrthoDB" id="9812068at2"/>
<organism evidence="9 10">
    <name type="scientific">Flavobacterium arcticum</name>
    <dbReference type="NCBI Taxonomy" id="1784713"/>
    <lineage>
        <taxon>Bacteria</taxon>
        <taxon>Pseudomonadati</taxon>
        <taxon>Bacteroidota</taxon>
        <taxon>Flavobacteriia</taxon>
        <taxon>Flavobacteriales</taxon>
        <taxon>Flavobacteriaceae</taxon>
        <taxon>Flavobacterium</taxon>
    </lineage>
</organism>
<keyword evidence="3 5" id="KW-0378">Hydrolase</keyword>
<dbReference type="Gene3D" id="3.90.226.10">
    <property type="entry name" value="2-enoyl-CoA Hydratase, Chain A, domain 1"/>
    <property type="match status" value="1"/>
</dbReference>
<dbReference type="Proteomes" id="UP000253951">
    <property type="component" value="Chromosome"/>
</dbReference>
<dbReference type="GO" id="GO:0006508">
    <property type="term" value="P:proteolysis"/>
    <property type="evidence" value="ECO:0007669"/>
    <property type="project" value="UniProtKB-KW"/>
</dbReference>
<dbReference type="InterPro" id="IPR029045">
    <property type="entry name" value="ClpP/crotonase-like_dom_sf"/>
</dbReference>
<accession>A0A345H9T7</accession>
<dbReference type="AlphaFoldDB" id="A0A345H9T7"/>
<dbReference type="PROSITE" id="PS50106">
    <property type="entry name" value="PDZ"/>
    <property type="match status" value="1"/>
</dbReference>
<dbReference type="GO" id="GO:0004175">
    <property type="term" value="F:endopeptidase activity"/>
    <property type="evidence" value="ECO:0007669"/>
    <property type="project" value="TreeGrafter"/>
</dbReference>
<evidence type="ECO:0000256" key="1">
    <source>
        <dbReference type="ARBA" id="ARBA00009179"/>
    </source>
</evidence>
<keyword evidence="7" id="KW-1133">Transmembrane helix</keyword>
<dbReference type="Pfam" id="PF17804">
    <property type="entry name" value="TSP_NTD"/>
    <property type="match status" value="1"/>
</dbReference>
<dbReference type="Pfam" id="PF03572">
    <property type="entry name" value="Peptidase_S41"/>
    <property type="match status" value="1"/>
</dbReference>
<dbReference type="NCBIfam" id="TIGR00225">
    <property type="entry name" value="prc"/>
    <property type="match status" value="1"/>
</dbReference>
<dbReference type="GO" id="GO:0007165">
    <property type="term" value="P:signal transduction"/>
    <property type="evidence" value="ECO:0007669"/>
    <property type="project" value="TreeGrafter"/>
</dbReference>
<dbReference type="SUPFAM" id="SSF52096">
    <property type="entry name" value="ClpP/crotonase"/>
    <property type="match status" value="1"/>
</dbReference>
<dbReference type="InterPro" id="IPR020992">
    <property type="entry name" value="Tail_Prtase_C"/>
</dbReference>
<dbReference type="SMART" id="SM00245">
    <property type="entry name" value="TSPc"/>
    <property type="match status" value="1"/>
</dbReference>
<dbReference type="Gene3D" id="2.30.42.10">
    <property type="match status" value="1"/>
</dbReference>
<dbReference type="Pfam" id="PF00595">
    <property type="entry name" value="PDZ"/>
    <property type="match status" value="1"/>
</dbReference>
<dbReference type="KEGG" id="fat:DVK85_03510"/>
<dbReference type="InterPro" id="IPR040573">
    <property type="entry name" value="TSP_N"/>
</dbReference>
<dbReference type="CDD" id="cd06782">
    <property type="entry name" value="cpPDZ_CPP-like"/>
    <property type="match status" value="1"/>
</dbReference>
<keyword evidence="7" id="KW-0812">Transmembrane</keyword>
<reference evidence="9 10" key="1">
    <citation type="submission" date="2018-07" db="EMBL/GenBank/DDBJ databases">
        <title>Complete genome sequence of Flavobacterium arcticum type strain SM1502T.</title>
        <authorList>
            <person name="Li Y."/>
            <person name="Li D.-D."/>
        </authorList>
    </citation>
    <scope>NUCLEOTIDE SEQUENCE [LARGE SCALE GENOMIC DNA]</scope>
    <source>
        <strain evidence="9 10">SM1502</strain>
    </source>
</reference>
<evidence type="ECO:0000256" key="2">
    <source>
        <dbReference type="ARBA" id="ARBA00022670"/>
    </source>
</evidence>
<keyword evidence="10" id="KW-1185">Reference proteome</keyword>
<dbReference type="RefSeq" id="WP_114677108.1">
    <property type="nucleotide sequence ID" value="NZ_CP031188.1"/>
</dbReference>
<dbReference type="GO" id="GO:0030288">
    <property type="term" value="C:outer membrane-bounded periplasmic space"/>
    <property type="evidence" value="ECO:0007669"/>
    <property type="project" value="TreeGrafter"/>
</dbReference>
<sequence length="743" mass="85076">MNAILRYMKRNYKILMIVTVLAVALWSFIPKQLQVSDPEKDRLLVELITFVIEKGHYEPADINDEFSKGVYKSYLESIDPSKRFFIQADIDEFSKYETQLDDMILNKDLTFFDLTHKRLLKRINEAEGFYKEILAQPFNFKVDEEFNVDYENQPYPANDNALRERWEKQLKLSVLSTVTDKQKLQDTPLKDKNKDKADEKKESADKKTDDVKKTFTELEKEARESTLKSLDDYFDFIDDLEREEWFNVFLNAIAERFDPHTYYFAPKDKEKFDTSMRGSLEGIGARLQKKSDYVEISELIPGGPAWRGKELEQGDLIMKVAQGSDDPVDIAGMRLDDVVEKIKGPKGTEVRLTVKKVDGTLDVIAIVREVVEIEETYAKSSIVKKDGKLYGIINLPKFYIDFENTDSRDAAKDVALEVKRLKAEGVEGIIMDLRNNGGGSLRTVVDITGLFIDKGPVVQVRSRSDDGRPSGKVEVLSDNDPKVQWDGPLVVLVNNFSASASEIFAAAIQDYNRGVIMGSRHTYGKGTVQNLIDLNQFVRSNSMGDLGALKTTTQKFYRIDGGSTQREGVYSDIIMPDRYSYIDMGERDIDNAMPWDKIAPAKYDTAKNNFASVVANSKKRMELNPQFKLVDENAKWINEQKDDNTYNLEIDKFKAELTKKEAATKKFKVLNDYKNNLKFEALPHDKKIFEKDPSFAEKKERWYESLSKDIYVEEALNVLEDMQTKSSGKSAVVTKKEKVVKTK</sequence>
<evidence type="ECO:0000256" key="5">
    <source>
        <dbReference type="RuleBase" id="RU004404"/>
    </source>
</evidence>
<evidence type="ECO:0000256" key="3">
    <source>
        <dbReference type="ARBA" id="ARBA00022801"/>
    </source>
</evidence>
<dbReference type="CDD" id="cd07560">
    <property type="entry name" value="Peptidase_S41_CPP"/>
    <property type="match status" value="1"/>
</dbReference>
<feature type="region of interest" description="Disordered" evidence="6">
    <location>
        <begin position="185"/>
        <end position="210"/>
    </location>
</feature>
<keyword evidence="7" id="KW-0472">Membrane</keyword>
<feature type="transmembrane region" description="Helical" evidence="7">
    <location>
        <begin position="12"/>
        <end position="29"/>
    </location>
</feature>
<dbReference type="GO" id="GO:0008236">
    <property type="term" value="F:serine-type peptidase activity"/>
    <property type="evidence" value="ECO:0007669"/>
    <property type="project" value="UniProtKB-KW"/>
</dbReference>
<evidence type="ECO:0000256" key="7">
    <source>
        <dbReference type="SAM" id="Phobius"/>
    </source>
</evidence>
<dbReference type="SMART" id="SM00228">
    <property type="entry name" value="PDZ"/>
    <property type="match status" value="1"/>
</dbReference>
<keyword evidence="2 5" id="KW-0645">Protease</keyword>
<protein>
    <submittedName>
        <fullName evidence="9">Tail-specific protease</fullName>
    </submittedName>
</protein>
<evidence type="ECO:0000313" key="9">
    <source>
        <dbReference type="EMBL" id="AXG73347.1"/>
    </source>
</evidence>
<gene>
    <name evidence="9" type="ORF">DVK85_03510</name>
</gene>
<dbReference type="Pfam" id="PF11818">
    <property type="entry name" value="DUF3340"/>
    <property type="match status" value="1"/>
</dbReference>
<comment type="similarity">
    <text evidence="1 5">Belongs to the peptidase S41A family.</text>
</comment>
<evidence type="ECO:0000256" key="4">
    <source>
        <dbReference type="ARBA" id="ARBA00022825"/>
    </source>
</evidence>
<dbReference type="InterPro" id="IPR036034">
    <property type="entry name" value="PDZ_sf"/>
</dbReference>
<dbReference type="InterPro" id="IPR005151">
    <property type="entry name" value="Tail-specific_protease"/>
</dbReference>
<dbReference type="PANTHER" id="PTHR32060:SF22">
    <property type="entry name" value="CARBOXYL-TERMINAL-PROCESSING PEPTIDASE 3, CHLOROPLASTIC"/>
    <property type="match status" value="1"/>
</dbReference>
<dbReference type="PANTHER" id="PTHR32060">
    <property type="entry name" value="TAIL-SPECIFIC PROTEASE"/>
    <property type="match status" value="1"/>
</dbReference>
<evidence type="ECO:0000313" key="10">
    <source>
        <dbReference type="Proteomes" id="UP000253951"/>
    </source>
</evidence>